<dbReference type="Pfam" id="PF00036">
    <property type="entry name" value="EF-hand_1"/>
    <property type="match status" value="1"/>
</dbReference>
<dbReference type="GO" id="GO:0005509">
    <property type="term" value="F:calcium ion binding"/>
    <property type="evidence" value="ECO:0007669"/>
    <property type="project" value="InterPro"/>
</dbReference>
<organism evidence="4 5">
    <name type="scientific">Coprinellus micaceus</name>
    <name type="common">Glistening ink-cap mushroom</name>
    <name type="synonym">Coprinus micaceus</name>
    <dbReference type="NCBI Taxonomy" id="71717"/>
    <lineage>
        <taxon>Eukaryota</taxon>
        <taxon>Fungi</taxon>
        <taxon>Dikarya</taxon>
        <taxon>Basidiomycota</taxon>
        <taxon>Agaricomycotina</taxon>
        <taxon>Agaricomycetes</taxon>
        <taxon>Agaricomycetidae</taxon>
        <taxon>Agaricales</taxon>
        <taxon>Agaricineae</taxon>
        <taxon>Psathyrellaceae</taxon>
        <taxon>Coprinellus</taxon>
    </lineage>
</organism>
<dbReference type="InterPro" id="IPR011992">
    <property type="entry name" value="EF-hand-dom_pair"/>
</dbReference>
<keyword evidence="5" id="KW-1185">Reference proteome</keyword>
<dbReference type="PANTHER" id="PTHR23048:SF0">
    <property type="entry name" value="CALMODULIN LIKE 3"/>
    <property type="match status" value="1"/>
</dbReference>
<keyword evidence="1" id="KW-0677">Repeat</keyword>
<dbReference type="InterPro" id="IPR002048">
    <property type="entry name" value="EF_hand_dom"/>
</dbReference>
<dbReference type="Gene3D" id="1.10.238.10">
    <property type="entry name" value="EF-hand"/>
    <property type="match status" value="2"/>
</dbReference>
<dbReference type="InterPro" id="IPR018247">
    <property type="entry name" value="EF_Hand_1_Ca_BS"/>
</dbReference>
<dbReference type="EMBL" id="QPFP01000026">
    <property type="protein sequence ID" value="TEB29631.1"/>
    <property type="molecule type" value="Genomic_DNA"/>
</dbReference>
<evidence type="ECO:0000313" key="4">
    <source>
        <dbReference type="EMBL" id="TEB29631.1"/>
    </source>
</evidence>
<dbReference type="AlphaFoldDB" id="A0A4Y7T6N4"/>
<dbReference type="STRING" id="71717.A0A4Y7T6N4"/>
<evidence type="ECO:0000256" key="2">
    <source>
        <dbReference type="ARBA" id="ARBA00022837"/>
    </source>
</evidence>
<dbReference type="FunFam" id="1.10.238.10:FF:000001">
    <property type="entry name" value="Calmodulin 1"/>
    <property type="match status" value="1"/>
</dbReference>
<dbReference type="PANTHER" id="PTHR23048">
    <property type="entry name" value="MYOSIN LIGHT CHAIN 1, 3"/>
    <property type="match status" value="1"/>
</dbReference>
<gene>
    <name evidence="4" type="ORF">FA13DRAFT_1734416</name>
</gene>
<sequence length="117" mass="13112">MRSLGHNPSERELNDMINEIDKDRNGTIDFDEFLEMMTRSTILGGGAGSGRGAAAEEEEELRQAFRVFDKDGNGTISEKELRDVMKSLGELRRDANALVLRRRVSIGERGKADDRRG</sequence>
<dbReference type="PROSITE" id="PS00018">
    <property type="entry name" value="EF_HAND_1"/>
    <property type="match status" value="2"/>
</dbReference>
<reference evidence="4 5" key="1">
    <citation type="journal article" date="2019" name="Nat. Ecol. Evol.">
        <title>Megaphylogeny resolves global patterns of mushroom evolution.</title>
        <authorList>
            <person name="Varga T."/>
            <person name="Krizsan K."/>
            <person name="Foldi C."/>
            <person name="Dima B."/>
            <person name="Sanchez-Garcia M."/>
            <person name="Sanchez-Ramirez S."/>
            <person name="Szollosi G.J."/>
            <person name="Szarkandi J.G."/>
            <person name="Papp V."/>
            <person name="Albert L."/>
            <person name="Andreopoulos W."/>
            <person name="Angelini C."/>
            <person name="Antonin V."/>
            <person name="Barry K.W."/>
            <person name="Bougher N.L."/>
            <person name="Buchanan P."/>
            <person name="Buyck B."/>
            <person name="Bense V."/>
            <person name="Catcheside P."/>
            <person name="Chovatia M."/>
            <person name="Cooper J."/>
            <person name="Damon W."/>
            <person name="Desjardin D."/>
            <person name="Finy P."/>
            <person name="Geml J."/>
            <person name="Haridas S."/>
            <person name="Hughes K."/>
            <person name="Justo A."/>
            <person name="Karasinski D."/>
            <person name="Kautmanova I."/>
            <person name="Kiss B."/>
            <person name="Kocsube S."/>
            <person name="Kotiranta H."/>
            <person name="LaButti K.M."/>
            <person name="Lechner B.E."/>
            <person name="Liimatainen K."/>
            <person name="Lipzen A."/>
            <person name="Lukacs Z."/>
            <person name="Mihaltcheva S."/>
            <person name="Morgado L.N."/>
            <person name="Niskanen T."/>
            <person name="Noordeloos M.E."/>
            <person name="Ohm R.A."/>
            <person name="Ortiz-Santana B."/>
            <person name="Ovrebo C."/>
            <person name="Racz N."/>
            <person name="Riley R."/>
            <person name="Savchenko A."/>
            <person name="Shiryaev A."/>
            <person name="Soop K."/>
            <person name="Spirin V."/>
            <person name="Szebenyi C."/>
            <person name="Tomsovsky M."/>
            <person name="Tulloss R.E."/>
            <person name="Uehling J."/>
            <person name="Grigoriev I.V."/>
            <person name="Vagvolgyi C."/>
            <person name="Papp T."/>
            <person name="Martin F.M."/>
            <person name="Miettinen O."/>
            <person name="Hibbett D.S."/>
            <person name="Nagy L.G."/>
        </authorList>
    </citation>
    <scope>NUCLEOTIDE SEQUENCE [LARGE SCALE GENOMIC DNA]</scope>
    <source>
        <strain evidence="4 5">FP101781</strain>
    </source>
</reference>
<feature type="domain" description="EF-hand" evidence="3">
    <location>
        <begin position="56"/>
        <end position="91"/>
    </location>
</feature>
<keyword evidence="2" id="KW-0106">Calcium</keyword>
<dbReference type="Pfam" id="PF13405">
    <property type="entry name" value="EF-hand_6"/>
    <property type="match status" value="1"/>
</dbReference>
<feature type="domain" description="EF-hand" evidence="3">
    <location>
        <begin position="8"/>
        <end position="43"/>
    </location>
</feature>
<dbReference type="CDD" id="cd00051">
    <property type="entry name" value="EFh"/>
    <property type="match status" value="2"/>
</dbReference>
<evidence type="ECO:0000259" key="3">
    <source>
        <dbReference type="PROSITE" id="PS50222"/>
    </source>
</evidence>
<dbReference type="Proteomes" id="UP000298030">
    <property type="component" value="Unassembled WGS sequence"/>
</dbReference>
<evidence type="ECO:0000313" key="5">
    <source>
        <dbReference type="Proteomes" id="UP000298030"/>
    </source>
</evidence>
<dbReference type="SUPFAM" id="SSF47473">
    <property type="entry name" value="EF-hand"/>
    <property type="match status" value="1"/>
</dbReference>
<dbReference type="OrthoDB" id="2532734at2759"/>
<dbReference type="InterPro" id="IPR050230">
    <property type="entry name" value="CALM/Myosin/TropC-like"/>
</dbReference>
<name>A0A4Y7T6N4_COPMI</name>
<dbReference type="PROSITE" id="PS50222">
    <property type="entry name" value="EF_HAND_2"/>
    <property type="match status" value="2"/>
</dbReference>
<dbReference type="GO" id="GO:0016460">
    <property type="term" value="C:myosin II complex"/>
    <property type="evidence" value="ECO:0007669"/>
    <property type="project" value="TreeGrafter"/>
</dbReference>
<protein>
    <submittedName>
        <fullName evidence="4">EF-hand</fullName>
    </submittedName>
</protein>
<proteinExistence type="predicted"/>
<accession>A0A4Y7T6N4</accession>
<comment type="caution">
    <text evidence="4">The sequence shown here is derived from an EMBL/GenBank/DDBJ whole genome shotgun (WGS) entry which is preliminary data.</text>
</comment>
<evidence type="ECO:0000256" key="1">
    <source>
        <dbReference type="ARBA" id="ARBA00022737"/>
    </source>
</evidence>
<dbReference type="SMART" id="SM00054">
    <property type="entry name" value="EFh"/>
    <property type="match status" value="2"/>
</dbReference>